<comment type="caution">
    <text evidence="3">The sequence shown here is derived from an EMBL/GenBank/DDBJ whole genome shotgun (WGS) entry which is preliminary data.</text>
</comment>
<name>A0AAE0BD66_9CHLO</name>
<dbReference type="GO" id="GO:0043527">
    <property type="term" value="C:tRNA methyltransferase complex"/>
    <property type="evidence" value="ECO:0007669"/>
    <property type="project" value="UniProtKB-ARBA"/>
</dbReference>
<evidence type="ECO:0000313" key="3">
    <source>
        <dbReference type="EMBL" id="KAK3233789.1"/>
    </source>
</evidence>
<feature type="compositionally biased region" description="Gly residues" evidence="1">
    <location>
        <begin position="528"/>
        <end position="537"/>
    </location>
</feature>
<evidence type="ECO:0000256" key="1">
    <source>
        <dbReference type="SAM" id="MobiDB-lite"/>
    </source>
</evidence>
<protein>
    <recommendedName>
        <fullName evidence="2">Ribosomal RNA large subunit methyltransferase K/L-like methyltransferase domain-containing protein</fullName>
    </recommendedName>
</protein>
<dbReference type="PANTHER" id="PTHR14911:SF13">
    <property type="entry name" value="TRNA (GUANINE(6)-N2)-METHYLTRANSFERASE THUMP3"/>
    <property type="match status" value="1"/>
</dbReference>
<dbReference type="InterPro" id="IPR029063">
    <property type="entry name" value="SAM-dependent_MTases_sf"/>
</dbReference>
<feature type="compositionally biased region" description="Pro residues" evidence="1">
    <location>
        <begin position="485"/>
        <end position="498"/>
    </location>
</feature>
<evidence type="ECO:0000259" key="2">
    <source>
        <dbReference type="Pfam" id="PF01170"/>
    </source>
</evidence>
<dbReference type="Pfam" id="PF01170">
    <property type="entry name" value="UPF0020"/>
    <property type="match status" value="1"/>
</dbReference>
<proteinExistence type="predicted"/>
<dbReference type="Proteomes" id="UP001190700">
    <property type="component" value="Unassembled WGS sequence"/>
</dbReference>
<dbReference type="SUPFAM" id="SSF53335">
    <property type="entry name" value="S-adenosyl-L-methionine-dependent methyltransferases"/>
    <property type="match status" value="1"/>
</dbReference>
<dbReference type="PANTHER" id="PTHR14911">
    <property type="entry name" value="THUMP DOMAIN-CONTAINING"/>
    <property type="match status" value="1"/>
</dbReference>
<dbReference type="EMBL" id="LGRX02035633">
    <property type="protein sequence ID" value="KAK3233789.1"/>
    <property type="molecule type" value="Genomic_DNA"/>
</dbReference>
<dbReference type="Gene3D" id="3.40.50.150">
    <property type="entry name" value="Vaccinia Virus protein VP39"/>
    <property type="match status" value="1"/>
</dbReference>
<reference evidence="3 4" key="1">
    <citation type="journal article" date="2015" name="Genome Biol. Evol.">
        <title>Comparative Genomics of a Bacterivorous Green Alga Reveals Evolutionary Causalities and Consequences of Phago-Mixotrophic Mode of Nutrition.</title>
        <authorList>
            <person name="Burns J.A."/>
            <person name="Paasch A."/>
            <person name="Narechania A."/>
            <person name="Kim E."/>
        </authorList>
    </citation>
    <scope>NUCLEOTIDE SEQUENCE [LARGE SCALE GENOMIC DNA]</scope>
    <source>
        <strain evidence="3 4">PLY_AMNH</strain>
    </source>
</reference>
<gene>
    <name evidence="3" type="ORF">CYMTET_55937</name>
</gene>
<evidence type="ECO:0000313" key="4">
    <source>
        <dbReference type="Proteomes" id="UP001190700"/>
    </source>
</evidence>
<sequence length="588" mass="63321">MKSLQFRRSPSPRTFSKVKGTRSYLFTAWTNPGKPSMGPVWACVEEMVAAPVESSEVDHRGFRYSESAHEVNDALDISCDVNFWATTHLGIEYLVIWELSKKFELAGTPTHTEGKVFFALKGLSFETLRALSRLRSVESLHVVCSGNCKISTSVLDLERMKPSALPGGLAAWTRALEITRAWRSMIGGGNACTGLPKFRVTGKRCGEHHFSSLDVARVTADGIVGELNWVPNLTDFELEVKAQVHHSDFTTGILLNHGLPLWSVALEASRALSGEEDDEAHSAPQRDLSYTPLKADIAYGLVVTGGVANAPCGSVVVDPMCGCGTVGEVAAPEFPQCFYLMGDTSKNVLKKAYRNRAGLPAHAARRIDIVRWDVTCLPLRPGAVDIIVTDLPFGKKVGNSMTVETLYPKALASFAKALSPPSMNQAVLLTGARKMLAMSVKRSAFVEMGTNNVSMGGMHVAMSRLKVSHDAAGTMSSEVLSWLGPQPPKVPPQIPPKSRPSAAEQPQTGPDASASLAVSPATNVHDAAGGGEVGSEGGARRHKTKWNSMKKKPSKKQAKQQARWEAKMAAHRAQESVAADLMLSQDAP</sequence>
<feature type="domain" description="Ribosomal RNA large subunit methyltransferase K/L-like methyltransferase" evidence="2">
    <location>
        <begin position="290"/>
        <end position="460"/>
    </location>
</feature>
<keyword evidence="4" id="KW-1185">Reference proteome</keyword>
<feature type="compositionally biased region" description="Basic and acidic residues" evidence="1">
    <location>
        <begin position="562"/>
        <end position="571"/>
    </location>
</feature>
<feature type="region of interest" description="Disordered" evidence="1">
    <location>
        <begin position="480"/>
        <end position="571"/>
    </location>
</feature>
<feature type="compositionally biased region" description="Basic residues" evidence="1">
    <location>
        <begin position="540"/>
        <end position="558"/>
    </location>
</feature>
<dbReference type="GO" id="GO:0016423">
    <property type="term" value="F:tRNA (guanine) methyltransferase activity"/>
    <property type="evidence" value="ECO:0007669"/>
    <property type="project" value="TreeGrafter"/>
</dbReference>
<dbReference type="InterPro" id="IPR000241">
    <property type="entry name" value="RlmKL-like_Mtase"/>
</dbReference>
<dbReference type="AlphaFoldDB" id="A0AAE0BD66"/>
<dbReference type="CDD" id="cd11715">
    <property type="entry name" value="THUMP_AdoMetMT"/>
    <property type="match status" value="1"/>
</dbReference>
<dbReference type="SUPFAM" id="SSF143437">
    <property type="entry name" value="THUMP domain-like"/>
    <property type="match status" value="1"/>
</dbReference>
<dbReference type="Gene3D" id="3.30.2130.30">
    <property type="match status" value="1"/>
</dbReference>
<dbReference type="GO" id="GO:0030488">
    <property type="term" value="P:tRNA methylation"/>
    <property type="evidence" value="ECO:0007669"/>
    <property type="project" value="TreeGrafter"/>
</dbReference>
<organism evidence="3 4">
    <name type="scientific">Cymbomonas tetramitiformis</name>
    <dbReference type="NCBI Taxonomy" id="36881"/>
    <lineage>
        <taxon>Eukaryota</taxon>
        <taxon>Viridiplantae</taxon>
        <taxon>Chlorophyta</taxon>
        <taxon>Pyramimonadophyceae</taxon>
        <taxon>Pyramimonadales</taxon>
        <taxon>Pyramimonadaceae</taxon>
        <taxon>Cymbomonas</taxon>
    </lineage>
</organism>
<accession>A0AAE0BD66</accession>